<feature type="compositionally biased region" description="Polar residues" evidence="1">
    <location>
        <begin position="16"/>
        <end position="30"/>
    </location>
</feature>
<name>A0A0C9VWV9_9AGAM</name>
<protein>
    <submittedName>
        <fullName evidence="2">Uncharacterized protein</fullName>
    </submittedName>
</protein>
<dbReference type="HOGENOM" id="CLU_3032629_0_0_1"/>
<reference evidence="2 3" key="1">
    <citation type="submission" date="2014-04" db="EMBL/GenBank/DDBJ databases">
        <title>Evolutionary Origins and Diversification of the Mycorrhizal Mutualists.</title>
        <authorList>
            <consortium name="DOE Joint Genome Institute"/>
            <consortium name="Mycorrhizal Genomics Consortium"/>
            <person name="Kohler A."/>
            <person name="Kuo A."/>
            <person name="Nagy L.G."/>
            <person name="Floudas D."/>
            <person name="Copeland A."/>
            <person name="Barry K.W."/>
            <person name="Cichocki N."/>
            <person name="Veneault-Fourrey C."/>
            <person name="LaButti K."/>
            <person name="Lindquist E.A."/>
            <person name="Lipzen A."/>
            <person name="Lundell T."/>
            <person name="Morin E."/>
            <person name="Murat C."/>
            <person name="Riley R."/>
            <person name="Ohm R."/>
            <person name="Sun H."/>
            <person name="Tunlid A."/>
            <person name="Henrissat B."/>
            <person name="Grigoriev I.V."/>
            <person name="Hibbett D.S."/>
            <person name="Martin F."/>
        </authorList>
    </citation>
    <scope>NUCLEOTIDE SEQUENCE [LARGE SCALE GENOMIC DNA]</scope>
    <source>
        <strain evidence="2 3">MD-312</strain>
    </source>
</reference>
<feature type="region of interest" description="Disordered" evidence="1">
    <location>
        <begin position="1"/>
        <end position="30"/>
    </location>
</feature>
<gene>
    <name evidence="2" type="ORF">HYDPIDRAFT_120397</name>
</gene>
<evidence type="ECO:0000256" key="1">
    <source>
        <dbReference type="SAM" id="MobiDB-lite"/>
    </source>
</evidence>
<sequence>MSSTRRTLPDIHQHNSRIYSNTVNSESGAQGTHWTSHVLLNGSSVCGNDVVRSQP</sequence>
<accession>A0A0C9VWV9</accession>
<keyword evidence="3" id="KW-1185">Reference proteome</keyword>
<proteinExistence type="predicted"/>
<organism evidence="2 3">
    <name type="scientific">Hydnomerulius pinastri MD-312</name>
    <dbReference type="NCBI Taxonomy" id="994086"/>
    <lineage>
        <taxon>Eukaryota</taxon>
        <taxon>Fungi</taxon>
        <taxon>Dikarya</taxon>
        <taxon>Basidiomycota</taxon>
        <taxon>Agaricomycotina</taxon>
        <taxon>Agaricomycetes</taxon>
        <taxon>Agaricomycetidae</taxon>
        <taxon>Boletales</taxon>
        <taxon>Boletales incertae sedis</taxon>
        <taxon>Leucogyrophana</taxon>
    </lineage>
</organism>
<dbReference type="AlphaFoldDB" id="A0A0C9VWV9"/>
<dbReference type="EMBL" id="KN840148">
    <property type="protein sequence ID" value="KIJ57733.1"/>
    <property type="molecule type" value="Genomic_DNA"/>
</dbReference>
<dbReference type="Proteomes" id="UP000053820">
    <property type="component" value="Unassembled WGS sequence"/>
</dbReference>
<evidence type="ECO:0000313" key="2">
    <source>
        <dbReference type="EMBL" id="KIJ57733.1"/>
    </source>
</evidence>
<evidence type="ECO:0000313" key="3">
    <source>
        <dbReference type="Proteomes" id="UP000053820"/>
    </source>
</evidence>